<evidence type="ECO:0000256" key="5">
    <source>
        <dbReference type="ARBA" id="ARBA00023242"/>
    </source>
</evidence>
<organism evidence="8 9">
    <name type="scientific">Rhynchospora pubera</name>
    <dbReference type="NCBI Taxonomy" id="906938"/>
    <lineage>
        <taxon>Eukaryota</taxon>
        <taxon>Viridiplantae</taxon>
        <taxon>Streptophyta</taxon>
        <taxon>Embryophyta</taxon>
        <taxon>Tracheophyta</taxon>
        <taxon>Spermatophyta</taxon>
        <taxon>Magnoliopsida</taxon>
        <taxon>Liliopsida</taxon>
        <taxon>Poales</taxon>
        <taxon>Cyperaceae</taxon>
        <taxon>Cyperoideae</taxon>
        <taxon>Rhynchosporeae</taxon>
        <taxon>Rhynchospora</taxon>
    </lineage>
</organism>
<accession>A0AAV8F8Y7</accession>
<feature type="domain" description="TF-B3" evidence="7">
    <location>
        <begin position="24"/>
        <end position="117"/>
    </location>
</feature>
<feature type="domain" description="TF-B3" evidence="7">
    <location>
        <begin position="234"/>
        <end position="334"/>
    </location>
</feature>
<dbReference type="SUPFAM" id="SSF101936">
    <property type="entry name" value="DNA-binding pseudobarrel domain"/>
    <property type="match status" value="2"/>
</dbReference>
<evidence type="ECO:0000256" key="6">
    <source>
        <dbReference type="SAM" id="MobiDB-lite"/>
    </source>
</evidence>
<dbReference type="AlphaFoldDB" id="A0AAV8F8Y7"/>
<evidence type="ECO:0000313" key="9">
    <source>
        <dbReference type="Proteomes" id="UP001140206"/>
    </source>
</evidence>
<dbReference type="GO" id="GO:0003677">
    <property type="term" value="F:DNA binding"/>
    <property type="evidence" value="ECO:0007669"/>
    <property type="project" value="UniProtKB-KW"/>
</dbReference>
<dbReference type="InterPro" id="IPR015300">
    <property type="entry name" value="DNA-bd_pseudobarrel_sf"/>
</dbReference>
<comment type="subcellular location">
    <subcellularLocation>
        <location evidence="1">Nucleus</location>
    </subcellularLocation>
</comment>
<reference evidence="8" key="1">
    <citation type="submission" date="2022-08" db="EMBL/GenBank/DDBJ databases">
        <authorList>
            <person name="Marques A."/>
        </authorList>
    </citation>
    <scope>NUCLEOTIDE SEQUENCE</scope>
    <source>
        <strain evidence="8">RhyPub2mFocal</strain>
        <tissue evidence="8">Leaves</tissue>
    </source>
</reference>
<evidence type="ECO:0000259" key="7">
    <source>
        <dbReference type="PROSITE" id="PS50863"/>
    </source>
</evidence>
<evidence type="ECO:0000256" key="1">
    <source>
        <dbReference type="ARBA" id="ARBA00004123"/>
    </source>
</evidence>
<dbReference type="PANTHER" id="PTHR31391:SF70">
    <property type="entry name" value="B3 DOMAIN-CONTAINING PROTEIN OS03G0622200"/>
    <property type="match status" value="1"/>
</dbReference>
<keyword evidence="3" id="KW-0238">DNA-binding</keyword>
<dbReference type="SMART" id="SM01019">
    <property type="entry name" value="B3"/>
    <property type="match status" value="2"/>
</dbReference>
<dbReference type="InterPro" id="IPR003340">
    <property type="entry name" value="B3_DNA-bd"/>
</dbReference>
<evidence type="ECO:0000256" key="4">
    <source>
        <dbReference type="ARBA" id="ARBA00023163"/>
    </source>
</evidence>
<dbReference type="Proteomes" id="UP001140206">
    <property type="component" value="Chromosome 2"/>
</dbReference>
<evidence type="ECO:0000256" key="2">
    <source>
        <dbReference type="ARBA" id="ARBA00023015"/>
    </source>
</evidence>
<dbReference type="PROSITE" id="PS50863">
    <property type="entry name" value="B3"/>
    <property type="match status" value="2"/>
</dbReference>
<comment type="caution">
    <text evidence="8">The sequence shown here is derived from an EMBL/GenBank/DDBJ whole genome shotgun (WGS) entry which is preliminary data.</text>
</comment>
<name>A0AAV8F8Y7_9POAL</name>
<dbReference type="PANTHER" id="PTHR31391">
    <property type="entry name" value="B3 DOMAIN-CONTAINING PROTEIN OS11G0197600-RELATED"/>
    <property type="match status" value="1"/>
</dbReference>
<dbReference type="InterPro" id="IPR044837">
    <property type="entry name" value="REM16-like"/>
</dbReference>
<dbReference type="CDD" id="cd10017">
    <property type="entry name" value="B3_DNA"/>
    <property type="match status" value="2"/>
</dbReference>
<evidence type="ECO:0000256" key="3">
    <source>
        <dbReference type="ARBA" id="ARBA00023125"/>
    </source>
</evidence>
<evidence type="ECO:0000313" key="8">
    <source>
        <dbReference type="EMBL" id="KAJ4788109.1"/>
    </source>
</evidence>
<dbReference type="EMBL" id="JAMFTS010000002">
    <property type="protein sequence ID" value="KAJ4788109.1"/>
    <property type="molecule type" value="Genomic_DNA"/>
</dbReference>
<keyword evidence="5" id="KW-0539">Nucleus</keyword>
<protein>
    <submittedName>
        <fullName evidence="8">B3 domain-containing protein</fullName>
    </submittedName>
</protein>
<keyword evidence="9" id="KW-1185">Reference proteome</keyword>
<proteinExistence type="predicted"/>
<gene>
    <name evidence="8" type="ORF">LUZ62_039355</name>
</gene>
<keyword evidence="2" id="KW-0805">Transcription regulation</keyword>
<keyword evidence="4" id="KW-0804">Transcription</keyword>
<dbReference type="Pfam" id="PF02362">
    <property type="entry name" value="B3"/>
    <property type="match status" value="2"/>
</dbReference>
<feature type="region of interest" description="Disordered" evidence="6">
    <location>
        <begin position="129"/>
        <end position="156"/>
    </location>
</feature>
<dbReference type="GO" id="GO:0005634">
    <property type="term" value="C:nucleus"/>
    <property type="evidence" value="ECO:0007669"/>
    <property type="project" value="UniProtKB-SubCell"/>
</dbReference>
<feature type="compositionally biased region" description="Acidic residues" evidence="6">
    <location>
        <begin position="132"/>
        <end position="145"/>
    </location>
</feature>
<dbReference type="Gene3D" id="2.40.330.10">
    <property type="entry name" value="DNA-binding pseudobarrel domain"/>
    <property type="match status" value="2"/>
</dbReference>
<sequence length="336" mass="38616">MEQSCKVCRKWQRHFYWNHMDPKNVKFFVKMEASNRNHLDLPRKFARNFKGKIREIVKLTGPSGKAWQIEVLKTKNKLSLKSGWRNFVHTNKIDENDLLVFKYSGNSAFDVLIFDPSGSEKVASFTIKNETETEAEAESESESESDAEKTSSESDTSIRVFIPPKRISSDIEISSSAIGERKMSVLNDNGSSRQIKKAKQATCDRSYFMSWNLEMSVAEQKIADEMATATQPGSKLFVKSLTPSDARNLSIPQCFANENIVKESQPISLQLANKEKVFCARYMCSSRNRHYIGYGWSDFVQEYKLKEGNLCLFEVKKLHQREKFVIVVHVLHPREN</sequence>